<comment type="caution">
    <text evidence="2">The sequence shown here is derived from an EMBL/GenBank/DDBJ whole genome shotgun (WGS) entry which is preliminary data.</text>
</comment>
<proteinExistence type="predicted"/>
<sequence length="357" mass="39464">MALVTAPVILPAFFGPCAAYFHLAVHLALTDAFPAAHHCAWTLTTVANAIMTHLPQPPLRPQLALCPDAPVSGGALLNPETAGHPPFDQTADHKSARKIYLEVYLGPSSQVNPNLPDIDPPSSTISLAYPALPPVQFPEVSGSTSIELFDLVHHMGWVGWTSPPYLDLVESSPLRWGLYLPYVLPSECSYYRKLLRWRGATGDYHKGDLSTGLPQRALPIDIDEYEYSEPIENFLPGAHASTAALNAPVPTMVERVCRRAADGRRTYTETLRVDPPSQPIKCMRMAAITEEQRDDRMDFDDPPLPRFDEFHAVDELTVTISRLAAVDLKNQQRSKGGKSSTSKQAQDTNNIYLRWTT</sequence>
<protein>
    <submittedName>
        <fullName evidence="2">Uncharacterized protein</fullName>
    </submittedName>
</protein>
<reference evidence="2" key="1">
    <citation type="submission" date="2023-03" db="EMBL/GenBank/DDBJ databases">
        <title>Massive genome expansion in bonnet fungi (Mycena s.s.) driven by repeated elements and novel gene families across ecological guilds.</title>
        <authorList>
            <consortium name="Lawrence Berkeley National Laboratory"/>
            <person name="Harder C.B."/>
            <person name="Miyauchi S."/>
            <person name="Viragh M."/>
            <person name="Kuo A."/>
            <person name="Thoen E."/>
            <person name="Andreopoulos B."/>
            <person name="Lu D."/>
            <person name="Skrede I."/>
            <person name="Drula E."/>
            <person name="Henrissat B."/>
            <person name="Morin E."/>
            <person name="Kohler A."/>
            <person name="Barry K."/>
            <person name="LaButti K."/>
            <person name="Morin E."/>
            <person name="Salamov A."/>
            <person name="Lipzen A."/>
            <person name="Mereny Z."/>
            <person name="Hegedus B."/>
            <person name="Baldrian P."/>
            <person name="Stursova M."/>
            <person name="Weitz H."/>
            <person name="Taylor A."/>
            <person name="Grigoriev I.V."/>
            <person name="Nagy L.G."/>
            <person name="Martin F."/>
            <person name="Kauserud H."/>
        </authorList>
    </citation>
    <scope>NUCLEOTIDE SEQUENCE</scope>
    <source>
        <strain evidence="2">CBHHK200</strain>
    </source>
</reference>
<gene>
    <name evidence="2" type="ORF">C8F04DRAFT_1200229</name>
</gene>
<organism evidence="2 3">
    <name type="scientific">Mycena alexandri</name>
    <dbReference type="NCBI Taxonomy" id="1745969"/>
    <lineage>
        <taxon>Eukaryota</taxon>
        <taxon>Fungi</taxon>
        <taxon>Dikarya</taxon>
        <taxon>Basidiomycota</taxon>
        <taxon>Agaricomycotina</taxon>
        <taxon>Agaricomycetes</taxon>
        <taxon>Agaricomycetidae</taxon>
        <taxon>Agaricales</taxon>
        <taxon>Marasmiineae</taxon>
        <taxon>Mycenaceae</taxon>
        <taxon>Mycena</taxon>
    </lineage>
</organism>
<dbReference type="AlphaFoldDB" id="A0AAD6S2C4"/>
<name>A0AAD6S2C4_9AGAR</name>
<feature type="region of interest" description="Disordered" evidence="1">
    <location>
        <begin position="330"/>
        <end position="357"/>
    </location>
</feature>
<dbReference type="Proteomes" id="UP001218188">
    <property type="component" value="Unassembled WGS sequence"/>
</dbReference>
<accession>A0AAD6S2C4</accession>
<evidence type="ECO:0000313" key="3">
    <source>
        <dbReference type="Proteomes" id="UP001218188"/>
    </source>
</evidence>
<dbReference type="EMBL" id="JARJCM010000392">
    <property type="protein sequence ID" value="KAJ7017622.1"/>
    <property type="molecule type" value="Genomic_DNA"/>
</dbReference>
<evidence type="ECO:0000256" key="1">
    <source>
        <dbReference type="SAM" id="MobiDB-lite"/>
    </source>
</evidence>
<keyword evidence="3" id="KW-1185">Reference proteome</keyword>
<evidence type="ECO:0000313" key="2">
    <source>
        <dbReference type="EMBL" id="KAJ7017622.1"/>
    </source>
</evidence>